<sequence length="124" mass="14334">MLRLFFLVFFVFSFSVSATSICPKDVDNDRYIDLLKVTTETWPNDYDFQVSTPLKINGEDFSSAFWNIGSLTETKAFAQLNVERMRDRFIIHVNSDYDTNSKIYIYYGDQCGISLRVDVKAGEP</sequence>
<evidence type="ECO:0000313" key="3">
    <source>
        <dbReference type="Proteomes" id="UP001142810"/>
    </source>
</evidence>
<protein>
    <submittedName>
        <fullName evidence="2">Uncharacterized protein</fullName>
    </submittedName>
</protein>
<accession>A0ABT3PA77</accession>
<keyword evidence="1" id="KW-0732">Signal</keyword>
<organism evidence="2 3">
    <name type="scientific">Alteromonas aquimaris</name>
    <dbReference type="NCBI Taxonomy" id="2998417"/>
    <lineage>
        <taxon>Bacteria</taxon>
        <taxon>Pseudomonadati</taxon>
        <taxon>Pseudomonadota</taxon>
        <taxon>Gammaproteobacteria</taxon>
        <taxon>Alteromonadales</taxon>
        <taxon>Alteromonadaceae</taxon>
        <taxon>Alteromonas/Salinimonas group</taxon>
        <taxon>Alteromonas</taxon>
    </lineage>
</organism>
<dbReference type="RefSeq" id="WP_265617724.1">
    <property type="nucleotide sequence ID" value="NZ_JAPFRD010000011.1"/>
</dbReference>
<feature type="chain" id="PRO_5047255068" evidence="1">
    <location>
        <begin position="19"/>
        <end position="124"/>
    </location>
</feature>
<evidence type="ECO:0000313" key="2">
    <source>
        <dbReference type="EMBL" id="MCW8108976.1"/>
    </source>
</evidence>
<evidence type="ECO:0000256" key="1">
    <source>
        <dbReference type="SAM" id="SignalP"/>
    </source>
</evidence>
<reference evidence="2" key="1">
    <citation type="submission" date="2022-11" db="EMBL/GenBank/DDBJ databases">
        <title>Alteromonas sp. nov., isolated from sea water of the Qingdao.</title>
        <authorList>
            <person name="Wang Q."/>
        </authorList>
    </citation>
    <scope>NUCLEOTIDE SEQUENCE</scope>
    <source>
        <strain evidence="2">ASW11-7</strain>
    </source>
</reference>
<comment type="caution">
    <text evidence="2">The sequence shown here is derived from an EMBL/GenBank/DDBJ whole genome shotgun (WGS) entry which is preliminary data.</text>
</comment>
<dbReference type="EMBL" id="JAPFRD010000011">
    <property type="protein sequence ID" value="MCW8108976.1"/>
    <property type="molecule type" value="Genomic_DNA"/>
</dbReference>
<dbReference type="Proteomes" id="UP001142810">
    <property type="component" value="Unassembled WGS sequence"/>
</dbReference>
<gene>
    <name evidence="2" type="ORF">OPS25_10770</name>
</gene>
<name>A0ABT3PA77_9ALTE</name>
<feature type="signal peptide" evidence="1">
    <location>
        <begin position="1"/>
        <end position="18"/>
    </location>
</feature>
<keyword evidence="3" id="KW-1185">Reference proteome</keyword>
<proteinExistence type="predicted"/>